<dbReference type="InterPro" id="IPR046348">
    <property type="entry name" value="SIS_dom_sf"/>
</dbReference>
<protein>
    <submittedName>
        <fullName evidence="6">SIS domain-containing protein</fullName>
    </submittedName>
</protein>
<dbReference type="SUPFAM" id="SSF46689">
    <property type="entry name" value="Homeodomain-like"/>
    <property type="match status" value="1"/>
</dbReference>
<dbReference type="Gene3D" id="1.10.10.10">
    <property type="entry name" value="Winged helix-like DNA-binding domain superfamily/Winged helix DNA-binding domain"/>
    <property type="match status" value="1"/>
</dbReference>
<name>A0A7K3TJI6_9BIFI</name>
<dbReference type="InterPro" id="IPR047640">
    <property type="entry name" value="RpiR-like"/>
</dbReference>
<evidence type="ECO:0000313" key="7">
    <source>
        <dbReference type="Proteomes" id="UP000469763"/>
    </source>
</evidence>
<evidence type="ECO:0000256" key="1">
    <source>
        <dbReference type="ARBA" id="ARBA00023015"/>
    </source>
</evidence>
<comment type="caution">
    <text evidence="6">The sequence shown here is derived from an EMBL/GenBank/DDBJ whole genome shotgun (WGS) entry which is preliminary data.</text>
</comment>
<evidence type="ECO:0000256" key="3">
    <source>
        <dbReference type="ARBA" id="ARBA00023163"/>
    </source>
</evidence>
<dbReference type="PANTHER" id="PTHR30514:SF1">
    <property type="entry name" value="HTH-TYPE TRANSCRIPTIONAL REGULATOR HEXR-RELATED"/>
    <property type="match status" value="1"/>
</dbReference>
<dbReference type="SUPFAM" id="SSF53697">
    <property type="entry name" value="SIS domain"/>
    <property type="match status" value="1"/>
</dbReference>
<dbReference type="InterPro" id="IPR009057">
    <property type="entry name" value="Homeodomain-like_sf"/>
</dbReference>
<dbReference type="Proteomes" id="UP000469763">
    <property type="component" value="Unassembled WGS sequence"/>
</dbReference>
<dbReference type="GO" id="GO:0097367">
    <property type="term" value="F:carbohydrate derivative binding"/>
    <property type="evidence" value="ECO:0007669"/>
    <property type="project" value="InterPro"/>
</dbReference>
<keyword evidence="7" id="KW-1185">Reference proteome</keyword>
<dbReference type="EMBL" id="WHZY01000021">
    <property type="protein sequence ID" value="NEG79275.1"/>
    <property type="molecule type" value="Genomic_DNA"/>
</dbReference>
<dbReference type="CDD" id="cd05013">
    <property type="entry name" value="SIS_RpiR"/>
    <property type="match status" value="1"/>
</dbReference>
<feature type="domain" description="HTH rpiR-type" evidence="4">
    <location>
        <begin position="6"/>
        <end position="82"/>
    </location>
</feature>
<evidence type="ECO:0000259" key="5">
    <source>
        <dbReference type="PROSITE" id="PS51464"/>
    </source>
</evidence>
<dbReference type="OrthoDB" id="3770404at2"/>
<keyword evidence="3" id="KW-0804">Transcription</keyword>
<evidence type="ECO:0000256" key="2">
    <source>
        <dbReference type="ARBA" id="ARBA00023125"/>
    </source>
</evidence>
<dbReference type="Gene3D" id="3.40.50.10490">
    <property type="entry name" value="Glucose-6-phosphate isomerase like protein, domain 1"/>
    <property type="match status" value="1"/>
</dbReference>
<dbReference type="InterPro" id="IPR035472">
    <property type="entry name" value="RpiR-like_SIS"/>
</dbReference>
<dbReference type="AlphaFoldDB" id="A0A7K3TJI6"/>
<dbReference type="InterPro" id="IPR036388">
    <property type="entry name" value="WH-like_DNA-bd_sf"/>
</dbReference>
<dbReference type="RefSeq" id="WP_152351063.1">
    <property type="nucleotide sequence ID" value="NZ_WBSN01000021.1"/>
</dbReference>
<evidence type="ECO:0000259" key="4">
    <source>
        <dbReference type="PROSITE" id="PS51071"/>
    </source>
</evidence>
<dbReference type="PROSITE" id="PS51071">
    <property type="entry name" value="HTH_RPIR"/>
    <property type="match status" value="1"/>
</dbReference>
<dbReference type="PANTHER" id="PTHR30514">
    <property type="entry name" value="GLUCOKINASE"/>
    <property type="match status" value="1"/>
</dbReference>
<evidence type="ECO:0000313" key="6">
    <source>
        <dbReference type="EMBL" id="NEG79275.1"/>
    </source>
</evidence>
<dbReference type="GO" id="GO:0003677">
    <property type="term" value="F:DNA binding"/>
    <property type="evidence" value="ECO:0007669"/>
    <property type="project" value="UniProtKB-KW"/>
</dbReference>
<gene>
    <name evidence="6" type="ORF">GFD22_09915</name>
</gene>
<dbReference type="InterPro" id="IPR000281">
    <property type="entry name" value="HTH_RpiR"/>
</dbReference>
<dbReference type="Pfam" id="PF01380">
    <property type="entry name" value="SIS"/>
    <property type="match status" value="1"/>
</dbReference>
<reference evidence="6 7" key="1">
    <citation type="submission" date="2019-10" db="EMBL/GenBank/DDBJ databases">
        <title>Bifidobacterium from non-human primates.</title>
        <authorList>
            <person name="Modesto M."/>
        </authorList>
    </citation>
    <scope>NUCLEOTIDE SEQUENCE [LARGE SCALE GENOMIC DNA]</scope>
    <source>
        <strain evidence="6 7">TREC</strain>
    </source>
</reference>
<feature type="domain" description="SIS" evidence="5">
    <location>
        <begin position="151"/>
        <end position="292"/>
    </location>
</feature>
<dbReference type="InterPro" id="IPR001347">
    <property type="entry name" value="SIS_dom"/>
</dbReference>
<dbReference type="GO" id="GO:0003700">
    <property type="term" value="F:DNA-binding transcription factor activity"/>
    <property type="evidence" value="ECO:0007669"/>
    <property type="project" value="InterPro"/>
</dbReference>
<dbReference type="GO" id="GO:1901135">
    <property type="term" value="P:carbohydrate derivative metabolic process"/>
    <property type="evidence" value="ECO:0007669"/>
    <property type="project" value="InterPro"/>
</dbReference>
<dbReference type="Pfam" id="PF01418">
    <property type="entry name" value="HTH_6"/>
    <property type="match status" value="1"/>
</dbReference>
<keyword evidence="1" id="KW-0805">Transcription regulation</keyword>
<proteinExistence type="predicted"/>
<keyword evidence="2" id="KW-0238">DNA-binding</keyword>
<sequence length="309" mass="32307">MDVESMPVRSRILSMLPSLQAAERRVAEFLLQHGDDGGDLTVSAVASGSGASAGTVVRTCKSLGYQGYQQVRVLMARDRAQRATPAVAAMPVQAAATAAGTATEAVSIPAPARAHDGNHVFGEGAIRHALTLAGRMPTLMGMLSVADLDAVVRMTLQSRRILVIASGLSAPIGMSFVSRLIRCGIDAVTFNDIIDQHIAASMLDADCAAFVVSGSGANAHSLSAARACKRAGARVVAMTYFAASPLTALADVSLVLEPPDFTFGQELKDVSRVALMILTEAIAAEVERENDRSDTAFTVVSQHLDDEAD</sequence>
<dbReference type="PROSITE" id="PS51464">
    <property type="entry name" value="SIS"/>
    <property type="match status" value="1"/>
</dbReference>
<organism evidence="6 7">
    <name type="scientific">Bifidobacterium avesanii</name>
    <dbReference type="NCBI Taxonomy" id="1798157"/>
    <lineage>
        <taxon>Bacteria</taxon>
        <taxon>Bacillati</taxon>
        <taxon>Actinomycetota</taxon>
        <taxon>Actinomycetes</taxon>
        <taxon>Bifidobacteriales</taxon>
        <taxon>Bifidobacteriaceae</taxon>
        <taxon>Bifidobacterium</taxon>
    </lineage>
</organism>
<accession>A0A7K3TJI6</accession>